<dbReference type="RefSeq" id="WP_097531183.1">
    <property type="nucleotide sequence ID" value="NZ_NSLJ01000013.1"/>
</dbReference>
<protein>
    <recommendedName>
        <fullName evidence="3">Lipoprotein</fullName>
    </recommendedName>
</protein>
<organism evidence="1 2">
    <name type="scientific">Tannerella forsythia</name>
    <name type="common">Bacteroides forsythus</name>
    <dbReference type="NCBI Taxonomy" id="28112"/>
    <lineage>
        <taxon>Bacteria</taxon>
        <taxon>Pseudomonadati</taxon>
        <taxon>Bacteroidota</taxon>
        <taxon>Bacteroidia</taxon>
        <taxon>Bacteroidales</taxon>
        <taxon>Tannerellaceae</taxon>
        <taxon>Tannerella</taxon>
    </lineage>
</organism>
<gene>
    <name evidence="1" type="ORF">CLI86_06380</name>
</gene>
<accession>A0A2A6E8A6</accession>
<dbReference type="AlphaFoldDB" id="A0A2A6E8A6"/>
<evidence type="ECO:0000313" key="2">
    <source>
        <dbReference type="Proteomes" id="UP000219259"/>
    </source>
</evidence>
<comment type="caution">
    <text evidence="1">The sequence shown here is derived from an EMBL/GenBank/DDBJ whole genome shotgun (WGS) entry which is preliminary data.</text>
</comment>
<proteinExistence type="predicted"/>
<sequence>MKTDKLKKNTMQHPIILLLTAALLAGCGSKTNPTPTDAKIQWGKQDVAAVAFVGYFTYASDFLASSTYKIYTEQYGLQDVQLVENKGDEIYLVIPRDPKASVTVNDYPEALMTDPDSDDYGQILYKSEDGKPFFIKCSSAKGRVNTELLLIDSEGKGLTYHPQISTTDGTLACPSAMPEGEGTVIDITLPVPASQLPQETNRPDDNLSAFIRNGRVMVSVKQAAGSRNDGIYAIEGINGKCIGLFTGDIGQETNPFLCMLMDDGGVELLNYHSVMGWSDIEPGHLLSSGRLPEMTDIVSFVQKPVFDVFEGDTIGGYITVFAIDKDGKEHEIQECTRSFPSLYHFNPSGDGSTEEHVLTIWPDWKIEYRNGWHESERNEDYFGRIRPLKMDYENETYEYQYEMLTHTQYLSVEEDPVTKNISITGSFRLKERPGESGYELTVLSGPLTFGAPEDGSVRYRRDPEPDETCCLVPPVRQAWFFRIKNLYLWHEFDLLNRG</sequence>
<name>A0A2A6E8A6_TANFO</name>
<evidence type="ECO:0008006" key="3">
    <source>
        <dbReference type="Google" id="ProtNLM"/>
    </source>
</evidence>
<reference evidence="1 2" key="1">
    <citation type="submission" date="2017-09" db="EMBL/GenBank/DDBJ databases">
        <title>Phase variable restriction modification systems are present in the genome sequences of periodontal pathogens Prevotella intermedia, Tannerella forsythia and Porphyromonas gingivalis.</title>
        <authorList>
            <person name="Haigh R.D."/>
            <person name="Crawford L."/>
            <person name="Ralph J."/>
            <person name="Wanford J."/>
            <person name="Vartoukian S.R."/>
            <person name="Hijazib K."/>
            <person name="Wade W."/>
            <person name="Oggioni M.R."/>
        </authorList>
    </citation>
    <scope>NUCLEOTIDE SEQUENCE [LARGE SCALE GENOMIC DNA]</scope>
    <source>
        <strain evidence="1 2">WW11663</strain>
    </source>
</reference>
<evidence type="ECO:0000313" key="1">
    <source>
        <dbReference type="EMBL" id="PDP43845.1"/>
    </source>
</evidence>
<dbReference type="PROSITE" id="PS51257">
    <property type="entry name" value="PROKAR_LIPOPROTEIN"/>
    <property type="match status" value="1"/>
</dbReference>
<dbReference type="EMBL" id="NSLJ01000013">
    <property type="protein sequence ID" value="PDP43845.1"/>
    <property type="molecule type" value="Genomic_DNA"/>
</dbReference>
<dbReference type="Proteomes" id="UP000219259">
    <property type="component" value="Unassembled WGS sequence"/>
</dbReference>